<dbReference type="EMBL" id="WAEM01000004">
    <property type="protein sequence ID" value="KAB1155824.1"/>
    <property type="molecule type" value="Genomic_DNA"/>
</dbReference>
<dbReference type="PANTHER" id="PTHR12526:SF635">
    <property type="entry name" value="GLYCOSYL TRANSFERASE GROUP 1"/>
    <property type="match status" value="1"/>
</dbReference>
<dbReference type="PANTHER" id="PTHR12526">
    <property type="entry name" value="GLYCOSYLTRANSFERASE"/>
    <property type="match status" value="1"/>
</dbReference>
<evidence type="ECO:0000259" key="1">
    <source>
        <dbReference type="Pfam" id="PF00534"/>
    </source>
</evidence>
<proteinExistence type="predicted"/>
<dbReference type="OrthoDB" id="9768685at2"/>
<dbReference type="RefSeq" id="WP_151107643.1">
    <property type="nucleotide sequence ID" value="NZ_WAEM01000004.1"/>
</dbReference>
<dbReference type="Pfam" id="PF00534">
    <property type="entry name" value="Glycos_transf_1"/>
    <property type="match status" value="1"/>
</dbReference>
<keyword evidence="3" id="KW-1185">Reference proteome</keyword>
<dbReference type="InterPro" id="IPR001296">
    <property type="entry name" value="Glyco_trans_1"/>
</dbReference>
<dbReference type="SUPFAM" id="SSF53756">
    <property type="entry name" value="UDP-Glycosyltransferase/glycogen phosphorylase"/>
    <property type="match status" value="1"/>
</dbReference>
<dbReference type="GO" id="GO:0016757">
    <property type="term" value="F:glycosyltransferase activity"/>
    <property type="evidence" value="ECO:0007669"/>
    <property type="project" value="InterPro"/>
</dbReference>
<protein>
    <submittedName>
        <fullName evidence="2">Glycosyltransferase</fullName>
    </submittedName>
</protein>
<organism evidence="2 3">
    <name type="scientific">Flavobacterium luteum</name>
    <dbReference type="NCBI Taxonomy" id="2026654"/>
    <lineage>
        <taxon>Bacteria</taxon>
        <taxon>Pseudomonadati</taxon>
        <taxon>Bacteroidota</taxon>
        <taxon>Flavobacteriia</taxon>
        <taxon>Flavobacteriales</taxon>
        <taxon>Flavobacteriaceae</taxon>
        <taxon>Flavobacterium</taxon>
    </lineage>
</organism>
<dbReference type="Gene3D" id="3.40.50.2000">
    <property type="entry name" value="Glycogen Phosphorylase B"/>
    <property type="match status" value="2"/>
</dbReference>
<reference evidence="2 3" key="1">
    <citation type="submission" date="2019-09" db="EMBL/GenBank/DDBJ databases">
        <title>Flavobacterium sp. nov., isolated from glacier ice.</title>
        <authorList>
            <person name="Liu Q."/>
        </authorList>
    </citation>
    <scope>NUCLEOTIDE SEQUENCE [LARGE SCALE GENOMIC DNA]</scope>
    <source>
        <strain evidence="2 3">NBRC 112527</strain>
    </source>
</reference>
<name>A0A7J5AE25_9FLAO</name>
<dbReference type="Proteomes" id="UP000490922">
    <property type="component" value="Unassembled WGS sequence"/>
</dbReference>
<accession>A0A7J5AE25</accession>
<evidence type="ECO:0000313" key="2">
    <source>
        <dbReference type="EMBL" id="KAB1155824.1"/>
    </source>
</evidence>
<feature type="domain" description="Glycosyl transferase family 1" evidence="1">
    <location>
        <begin position="236"/>
        <end position="383"/>
    </location>
</feature>
<keyword evidence="2" id="KW-0808">Transferase</keyword>
<dbReference type="AlphaFoldDB" id="A0A7J5AE25"/>
<comment type="caution">
    <text evidence="2">The sequence shown here is derived from an EMBL/GenBank/DDBJ whole genome shotgun (WGS) entry which is preliminary data.</text>
</comment>
<gene>
    <name evidence="2" type="ORF">F6464_09885</name>
</gene>
<evidence type="ECO:0000313" key="3">
    <source>
        <dbReference type="Proteomes" id="UP000490922"/>
    </source>
</evidence>
<sequence>MKVLHINTLDYGGAAIAAVRIHNAMLETGIDSSFLSLKKTLPNIVNHVVFPDYLNKTATSQTVSLQNYLKIKFNKEYAKHLKEVNKKRALKHIANKSNREVISFPITEYNLLHLLPEINQADVIHLHWVADFIDYPSFFMNIAKPIVWTLHDENPFRGIFHYTGDEETNSEKELKTIDKEVYKIKKAAIKNAKKLHLITPSSWLANLASNQDVLSECQVTAVANGLDINIFKTHTKEFARKVFNLPVNKKIALFVADSLSNQRKGFDLLLGALQEFEDKDDILLVAIGNVPTTNKQENVIYLGSISDERLMALAYSAVDVFILPSREDNLPNTMIESLSCGTPVIGFPIGGIKETIQNEFNGYLCTELTIDSLRETISKFFENISLFHSDKISEDAHNRFDNKKQASKYVAIYNQLLA</sequence>